<comment type="caution">
    <text evidence="1">The sequence shown here is derived from an EMBL/GenBank/DDBJ whole genome shotgun (WGS) entry which is preliminary data.</text>
</comment>
<protein>
    <submittedName>
        <fullName evidence="1">Uncharacterized protein</fullName>
    </submittedName>
</protein>
<evidence type="ECO:0000313" key="2">
    <source>
        <dbReference type="Proteomes" id="UP001434883"/>
    </source>
</evidence>
<accession>A0ABV0QQJ9</accession>
<gene>
    <name evidence="1" type="ORF">XENOCAPTIV_008033</name>
</gene>
<reference evidence="1 2" key="1">
    <citation type="submission" date="2021-06" db="EMBL/GenBank/DDBJ databases">
        <authorList>
            <person name="Palmer J.M."/>
        </authorList>
    </citation>
    <scope>NUCLEOTIDE SEQUENCE [LARGE SCALE GENOMIC DNA]</scope>
    <source>
        <strain evidence="1 2">XC_2019</strain>
        <tissue evidence="1">Muscle</tissue>
    </source>
</reference>
<name>A0ABV0QQJ9_9TELE</name>
<organism evidence="1 2">
    <name type="scientific">Xenoophorus captivus</name>
    <dbReference type="NCBI Taxonomy" id="1517983"/>
    <lineage>
        <taxon>Eukaryota</taxon>
        <taxon>Metazoa</taxon>
        <taxon>Chordata</taxon>
        <taxon>Craniata</taxon>
        <taxon>Vertebrata</taxon>
        <taxon>Euteleostomi</taxon>
        <taxon>Actinopterygii</taxon>
        <taxon>Neopterygii</taxon>
        <taxon>Teleostei</taxon>
        <taxon>Neoteleostei</taxon>
        <taxon>Acanthomorphata</taxon>
        <taxon>Ovalentaria</taxon>
        <taxon>Atherinomorphae</taxon>
        <taxon>Cyprinodontiformes</taxon>
        <taxon>Goodeidae</taxon>
        <taxon>Xenoophorus</taxon>
    </lineage>
</organism>
<evidence type="ECO:0000313" key="1">
    <source>
        <dbReference type="EMBL" id="MEQ2198108.1"/>
    </source>
</evidence>
<sequence length="116" mass="12755">MVGRSFWQVELRSHHRLRSCKAHTAIPTELESICGICPFLSCKSTTSPFSLALCSQQQTVAVSSLLQKLPLYANQFSASLYSNTLKIPLEAASYSQFGAGNTSFSKRGHFSSVYNT</sequence>
<proteinExistence type="predicted"/>
<keyword evidence="2" id="KW-1185">Reference proteome</keyword>
<dbReference type="EMBL" id="JAHRIN010018734">
    <property type="protein sequence ID" value="MEQ2198108.1"/>
    <property type="molecule type" value="Genomic_DNA"/>
</dbReference>
<dbReference type="Proteomes" id="UP001434883">
    <property type="component" value="Unassembled WGS sequence"/>
</dbReference>